<dbReference type="InterPro" id="IPR036838">
    <property type="entry name" value="Ribosomal_uS10_dom_sf"/>
</dbReference>
<evidence type="ECO:0000313" key="7">
    <source>
        <dbReference type="EMBL" id="CCH62854.1"/>
    </source>
</evidence>
<dbReference type="Pfam" id="PF00338">
    <property type="entry name" value="Ribosomal_S10"/>
    <property type="match status" value="1"/>
</dbReference>
<dbReference type="GeneID" id="14498031"/>
<comment type="similarity">
    <text evidence="1">Belongs to the universal ribosomal protein uS10 family.</text>
</comment>
<evidence type="ECO:0000256" key="2">
    <source>
        <dbReference type="ARBA" id="ARBA00022980"/>
    </source>
</evidence>
<evidence type="ECO:0000313" key="8">
    <source>
        <dbReference type="Proteomes" id="UP000002866"/>
    </source>
</evidence>
<protein>
    <recommendedName>
        <fullName evidence="4">Small ribosomal subunit protein uS10m</fullName>
    </recommendedName>
    <alternativeName>
        <fullName evidence="5">37S ribosomal protein S10, mitochondrial</fullName>
    </alternativeName>
</protein>
<keyword evidence="2" id="KW-0689">Ribosomal protein</keyword>
<dbReference type="FunCoup" id="I2H902">
    <property type="interactions" value="297"/>
</dbReference>
<dbReference type="GO" id="GO:0003735">
    <property type="term" value="F:structural constituent of ribosome"/>
    <property type="evidence" value="ECO:0007669"/>
    <property type="project" value="EnsemblFungi"/>
</dbReference>
<gene>
    <name evidence="7" type="primary">TBLA0I01950</name>
    <name evidence="7" type="ORF">TBLA_0I01950</name>
</gene>
<evidence type="ECO:0000259" key="6">
    <source>
        <dbReference type="SMART" id="SM01403"/>
    </source>
</evidence>
<accession>I2H902</accession>
<dbReference type="AlphaFoldDB" id="I2H902"/>
<dbReference type="RefSeq" id="XP_004182373.1">
    <property type="nucleotide sequence ID" value="XM_004182325.1"/>
</dbReference>
<dbReference type="InterPro" id="IPR001848">
    <property type="entry name" value="Ribosomal_uS10"/>
</dbReference>
<keyword evidence="3" id="KW-0687">Ribonucleoprotein</keyword>
<dbReference type="SUPFAM" id="SSF54999">
    <property type="entry name" value="Ribosomal protein S10"/>
    <property type="match status" value="1"/>
</dbReference>
<evidence type="ECO:0000256" key="5">
    <source>
        <dbReference type="ARBA" id="ARBA00042916"/>
    </source>
</evidence>
<dbReference type="FunFam" id="3.30.70.600:FF:000003">
    <property type="entry name" value="30S ribosomal protein S10"/>
    <property type="match status" value="1"/>
</dbReference>
<dbReference type="STRING" id="1071380.I2H902"/>
<dbReference type="HAMAP" id="MF_00508">
    <property type="entry name" value="Ribosomal_uS10"/>
    <property type="match status" value="1"/>
</dbReference>
<evidence type="ECO:0000256" key="4">
    <source>
        <dbReference type="ARBA" id="ARBA00035261"/>
    </source>
</evidence>
<keyword evidence="8" id="KW-1185">Reference proteome</keyword>
<sequence>MSTKKEINEIGKQFLNVKWDKPLPINVESLYFAPLKIEPKHHNLIANLQLRAYDYENLDFYCDFILRCGFYLGIPLTGPKPLPIKRERWTVIKSPFANAKKKENFERKTYKRLIRVWDTNLDLLQFFIAYISKYGITGVGLKCNIFESMSLEECNNEIQNKPSTSQINSNQVDLLNDLFTTTPESIKIQNNDERISLRVKEILENPEFKKYLK</sequence>
<name>I2H902_HENB6</name>
<dbReference type="HOGENOM" id="CLU_051208_4_0_1"/>
<proteinExistence type="inferred from homology"/>
<dbReference type="InParanoid" id="I2H902"/>
<dbReference type="Proteomes" id="UP000002866">
    <property type="component" value="Chromosome 9"/>
</dbReference>
<dbReference type="eggNOG" id="KOG3321">
    <property type="taxonomic scope" value="Eukaryota"/>
</dbReference>
<dbReference type="EMBL" id="HE806324">
    <property type="protein sequence ID" value="CCH62854.1"/>
    <property type="molecule type" value="Genomic_DNA"/>
</dbReference>
<dbReference type="SMART" id="SM01403">
    <property type="entry name" value="Ribosomal_S10"/>
    <property type="match status" value="1"/>
</dbReference>
<evidence type="ECO:0000256" key="1">
    <source>
        <dbReference type="ARBA" id="ARBA00007102"/>
    </source>
</evidence>
<organism evidence="7 8">
    <name type="scientific">Henningerozyma blattae (strain ATCC 34711 / CBS 6284 / DSM 70876 / NBRC 10599 / NRRL Y-10934 / UCD 77-7)</name>
    <name type="common">Yeast</name>
    <name type="synonym">Tetrapisispora blattae</name>
    <dbReference type="NCBI Taxonomy" id="1071380"/>
    <lineage>
        <taxon>Eukaryota</taxon>
        <taxon>Fungi</taxon>
        <taxon>Dikarya</taxon>
        <taxon>Ascomycota</taxon>
        <taxon>Saccharomycotina</taxon>
        <taxon>Saccharomycetes</taxon>
        <taxon>Saccharomycetales</taxon>
        <taxon>Saccharomycetaceae</taxon>
        <taxon>Henningerozyma</taxon>
    </lineage>
</organism>
<dbReference type="GO" id="GO:0006412">
    <property type="term" value="P:translation"/>
    <property type="evidence" value="ECO:0007669"/>
    <property type="project" value="InterPro"/>
</dbReference>
<reference evidence="7 8" key="1">
    <citation type="journal article" date="2011" name="Proc. Natl. Acad. Sci. U.S.A.">
        <title>Evolutionary erosion of yeast sex chromosomes by mating-type switching accidents.</title>
        <authorList>
            <person name="Gordon J.L."/>
            <person name="Armisen D."/>
            <person name="Proux-Wera E."/>
            <person name="Oheigeartaigh S.S."/>
            <person name="Byrne K.P."/>
            <person name="Wolfe K.H."/>
        </authorList>
    </citation>
    <scope>NUCLEOTIDE SEQUENCE [LARGE SCALE GENOMIC DNA]</scope>
    <source>
        <strain evidence="8">ATCC 34711 / CBS 6284 / DSM 70876 / NBRC 10599 / NRRL Y-10934 / UCD 77-7</strain>
    </source>
</reference>
<dbReference type="GO" id="GO:0005763">
    <property type="term" value="C:mitochondrial small ribosomal subunit"/>
    <property type="evidence" value="ECO:0007669"/>
    <property type="project" value="EnsemblFungi"/>
</dbReference>
<feature type="domain" description="Small ribosomal subunit protein uS10" evidence="6">
    <location>
        <begin position="47"/>
        <end position="144"/>
    </location>
</feature>
<dbReference type="PANTHER" id="PTHR11700">
    <property type="entry name" value="30S RIBOSOMAL PROTEIN S10 FAMILY MEMBER"/>
    <property type="match status" value="1"/>
</dbReference>
<evidence type="ECO:0000256" key="3">
    <source>
        <dbReference type="ARBA" id="ARBA00023274"/>
    </source>
</evidence>
<dbReference type="OMA" id="CNIFESM"/>
<dbReference type="OrthoDB" id="366214at2759"/>
<dbReference type="Gene3D" id="3.30.70.600">
    <property type="entry name" value="Ribosomal protein S10 domain"/>
    <property type="match status" value="1"/>
</dbReference>
<dbReference type="NCBIfam" id="TIGR01049">
    <property type="entry name" value="rpsJ_bact"/>
    <property type="match status" value="1"/>
</dbReference>
<dbReference type="PRINTS" id="PR00971">
    <property type="entry name" value="RIBOSOMALS10"/>
</dbReference>
<dbReference type="InterPro" id="IPR027486">
    <property type="entry name" value="Ribosomal_uS10_dom"/>
</dbReference>
<dbReference type="KEGG" id="tbl:TBLA_0I01950"/>